<keyword evidence="4 7" id="KW-0812">Transmembrane</keyword>
<dbReference type="EMBL" id="LIZX01000137">
    <property type="protein sequence ID" value="KPJ65082.1"/>
    <property type="molecule type" value="Genomic_DNA"/>
</dbReference>
<dbReference type="InterPro" id="IPR030802">
    <property type="entry name" value="Permease_MalE"/>
</dbReference>
<keyword evidence="6 7" id="KW-0472">Membrane</keyword>
<dbReference type="PANTHER" id="PTHR30188:SF4">
    <property type="entry name" value="PROTEIN TRIGALACTOSYLDIACYLGLYCEROL 1, CHLOROPLASTIC"/>
    <property type="match status" value="1"/>
</dbReference>
<feature type="transmembrane region" description="Helical" evidence="7">
    <location>
        <begin position="231"/>
        <end position="253"/>
    </location>
</feature>
<dbReference type="Pfam" id="PF02405">
    <property type="entry name" value="MlaE"/>
    <property type="match status" value="1"/>
</dbReference>
<feature type="transmembrane region" description="Helical" evidence="7">
    <location>
        <begin position="57"/>
        <end position="76"/>
    </location>
</feature>
<proteinExistence type="inferred from homology"/>
<evidence type="ECO:0000256" key="5">
    <source>
        <dbReference type="ARBA" id="ARBA00022989"/>
    </source>
</evidence>
<gene>
    <name evidence="8" type="ORF">AMJ44_11100</name>
</gene>
<evidence type="ECO:0000256" key="6">
    <source>
        <dbReference type="ARBA" id="ARBA00023136"/>
    </source>
</evidence>
<evidence type="ECO:0000313" key="9">
    <source>
        <dbReference type="Proteomes" id="UP000051861"/>
    </source>
</evidence>
<accession>A0A0S7XRM4</accession>
<reference evidence="8 9" key="1">
    <citation type="journal article" date="2015" name="Microbiome">
        <title>Genomic resolution of linkages in carbon, nitrogen, and sulfur cycling among widespread estuary sediment bacteria.</title>
        <authorList>
            <person name="Baker B.J."/>
            <person name="Lazar C.S."/>
            <person name="Teske A.P."/>
            <person name="Dick G.J."/>
        </authorList>
    </citation>
    <scope>NUCLEOTIDE SEQUENCE [LARGE SCALE GENOMIC DNA]</scope>
    <source>
        <strain evidence="8">DG_54_3</strain>
    </source>
</reference>
<dbReference type="Proteomes" id="UP000051861">
    <property type="component" value="Unassembled WGS sequence"/>
</dbReference>
<evidence type="ECO:0000256" key="3">
    <source>
        <dbReference type="ARBA" id="ARBA00022448"/>
    </source>
</evidence>
<dbReference type="PANTHER" id="PTHR30188">
    <property type="entry name" value="ABC TRANSPORTER PERMEASE PROTEIN-RELATED"/>
    <property type="match status" value="1"/>
</dbReference>
<comment type="caution">
    <text evidence="8">The sequence shown here is derived from an EMBL/GenBank/DDBJ whole genome shotgun (WGS) entry which is preliminary data.</text>
</comment>
<evidence type="ECO:0000256" key="1">
    <source>
        <dbReference type="ARBA" id="ARBA00004141"/>
    </source>
</evidence>
<keyword evidence="5 7" id="KW-1133">Transmembrane helix</keyword>
<comment type="similarity">
    <text evidence="2 7">Belongs to the MlaE permease family.</text>
</comment>
<comment type="subcellular location">
    <subcellularLocation>
        <location evidence="1">Membrane</location>
        <topology evidence="1">Multi-pass membrane protein</topology>
    </subcellularLocation>
</comment>
<dbReference type="GO" id="GO:0005548">
    <property type="term" value="F:phospholipid transporter activity"/>
    <property type="evidence" value="ECO:0007669"/>
    <property type="project" value="TreeGrafter"/>
</dbReference>
<evidence type="ECO:0000256" key="2">
    <source>
        <dbReference type="ARBA" id="ARBA00007556"/>
    </source>
</evidence>
<dbReference type="AlphaFoldDB" id="A0A0S7XRM4"/>
<sequence length="259" mass="27692">MPYKEFTEDIGHKILEILEGLGRVTELGLETLKDIFRGKVNTKLTLEQMVKIGTESLPLALVTAGFVGMVFALQIASKFVEFGAGKYVGGVMSIGIAREIGPAIAGIAVAARVAAAITAELGTMQVKEQIDALSSLGVSPVRYLVIPRFIAAALMLPLLTVLANLLAFAGGYLVATYFSKINPVQYLETAQQFVKLWDVYGGILKTVFFGMVISIIACYKGLTTKGGAKGVGEATTSSVVTSLITLFITNYFLSTLFFK</sequence>
<feature type="transmembrane region" description="Helical" evidence="7">
    <location>
        <begin position="149"/>
        <end position="179"/>
    </location>
</feature>
<dbReference type="NCBIfam" id="TIGR00056">
    <property type="entry name" value="MlaE family lipid ABC transporter permease subunit"/>
    <property type="match status" value="1"/>
</dbReference>
<evidence type="ECO:0000313" key="8">
    <source>
        <dbReference type="EMBL" id="KPJ65082.1"/>
    </source>
</evidence>
<organism evidence="8 9">
    <name type="scientific">candidate division WOR-1 bacterium DG_54_3</name>
    <dbReference type="NCBI Taxonomy" id="1703775"/>
    <lineage>
        <taxon>Bacteria</taxon>
        <taxon>Bacillati</taxon>
        <taxon>Saganbacteria</taxon>
    </lineage>
</organism>
<evidence type="ECO:0000256" key="7">
    <source>
        <dbReference type="RuleBase" id="RU362044"/>
    </source>
</evidence>
<feature type="transmembrane region" description="Helical" evidence="7">
    <location>
        <begin position="199"/>
        <end position="219"/>
    </location>
</feature>
<keyword evidence="3" id="KW-0813">Transport</keyword>
<comment type="caution">
    <text evidence="7">Lacks conserved residue(s) required for the propagation of feature annotation.</text>
</comment>
<evidence type="ECO:0000256" key="4">
    <source>
        <dbReference type="ARBA" id="ARBA00022692"/>
    </source>
</evidence>
<protein>
    <recommendedName>
        <fullName evidence="10">ABC transporter permease</fullName>
    </recommendedName>
</protein>
<dbReference type="GO" id="GO:0043190">
    <property type="term" value="C:ATP-binding cassette (ABC) transporter complex"/>
    <property type="evidence" value="ECO:0007669"/>
    <property type="project" value="InterPro"/>
</dbReference>
<name>A0A0S7XRM4_UNCSA</name>
<evidence type="ECO:0008006" key="10">
    <source>
        <dbReference type="Google" id="ProtNLM"/>
    </source>
</evidence>
<dbReference type="InterPro" id="IPR003453">
    <property type="entry name" value="ABC_MlaE_roteobac"/>
</dbReference>